<feature type="compositionally biased region" description="Pro residues" evidence="1">
    <location>
        <begin position="463"/>
        <end position="476"/>
    </location>
</feature>
<evidence type="ECO:0000256" key="1">
    <source>
        <dbReference type="SAM" id="MobiDB-lite"/>
    </source>
</evidence>
<dbReference type="SUPFAM" id="SSF50249">
    <property type="entry name" value="Nucleic acid-binding proteins"/>
    <property type="match status" value="2"/>
</dbReference>
<feature type="compositionally biased region" description="Basic and acidic residues" evidence="1">
    <location>
        <begin position="260"/>
        <end position="270"/>
    </location>
</feature>
<feature type="domain" description="BRCA2 OB1" evidence="2">
    <location>
        <begin position="627"/>
        <end position="737"/>
    </location>
</feature>
<evidence type="ECO:0000313" key="5">
    <source>
        <dbReference type="Proteomes" id="UP001145021"/>
    </source>
</evidence>
<feature type="region of interest" description="Disordered" evidence="1">
    <location>
        <begin position="300"/>
        <end position="341"/>
    </location>
</feature>
<gene>
    <name evidence="4" type="ORF">LPJ64_003477</name>
</gene>
<evidence type="ECO:0000259" key="2">
    <source>
        <dbReference type="Pfam" id="PF09103"/>
    </source>
</evidence>
<dbReference type="PANTHER" id="PTHR11289:SF0">
    <property type="entry name" value="BREAST CANCER TYPE 2 SUSCEPTIBILITY PROTEIN"/>
    <property type="match status" value="1"/>
</dbReference>
<dbReference type="AlphaFoldDB" id="A0A9W8CK11"/>
<dbReference type="GO" id="GO:0006355">
    <property type="term" value="P:regulation of DNA-templated transcription"/>
    <property type="evidence" value="ECO:0007669"/>
    <property type="project" value="TreeGrafter"/>
</dbReference>
<keyword evidence="5" id="KW-1185">Reference proteome</keyword>
<dbReference type="PANTHER" id="PTHR11289">
    <property type="entry name" value="BREAST CANCER TYPE 2 SUSCEPTIBILITY PROTEIN BRCA2"/>
    <property type="match status" value="1"/>
</dbReference>
<evidence type="ECO:0000313" key="4">
    <source>
        <dbReference type="EMBL" id="KAJ1644893.1"/>
    </source>
</evidence>
<protein>
    <recommendedName>
        <fullName evidence="6">BRCA2 OB1 domain-containing protein</fullName>
    </recommendedName>
</protein>
<feature type="region of interest" description="Disordered" evidence="1">
    <location>
        <begin position="374"/>
        <end position="479"/>
    </location>
</feature>
<accession>A0A9W8CK11</accession>
<feature type="compositionally biased region" description="Polar residues" evidence="1">
    <location>
        <begin position="115"/>
        <end position="128"/>
    </location>
</feature>
<dbReference type="Proteomes" id="UP001145021">
    <property type="component" value="Unassembled WGS sequence"/>
</dbReference>
<sequence length="1122" mass="122611">MAIDSTYNIDENQNTLLSITVHSDENENTSGCDVDSKDHRHPWYFLLESKADLESRVSDERSVAGSKKQAAGKNAREELVSAAALDECLEEITTQGLLDGLEELYEESETAPLSLDSTTTVKAPVSNNEPCAADEKVDFKKEEELPDMGPEEAASIVDRHGGFLGARSVSKLKGKDVKLNQATDQTNESILCQQSKDIKGPSGSADAAHVSDDLDDMSDSEAMEIIGKHGGFATSVKRMGSIQIAPKSKTLKAATSSDSSTKEVDNKELSDMDDEQALLLIDRHGGFSRSGLAAKLKRSAKIDTDTCPSPSLHTKATSPSPGPSPGPSSRPLAVGSNPDIATPRSIALTTKAASPKTPSFFPSRQDVLSARRALIGDSSSRPARRLSYGTTASNSKSIKNADSPSALLASSPATPSQLQSPLSFKLPGLKRQAPRSTFTPPAKRSSIVQPFRSPAKASDYSPAPLPVRSRPPPKLPPVTVRNSAAKITSEPLKKPQLSAPLCKDKPERRSLRSVADQVATTVQEAIVLGVPQEVIKITPKTACEFKFATGTGHWGWPEARQTLIVRGCVPDAIPDAWVRNHFRWCVWNAACYARRLPLICSSFWSVEAVIDRLWRRYEREHLHGQRSALKRVLEADSAAQQPMVLVVSGIDCTGNNVRVEVTDGWYAVAASVDSVLERALRNGRLRVGYKIICIGTRLNGTSEGVDPLSSEAQNAKLALNANGVRLARWDARLGFQKRSEFFISISAIHQQGGPIGPAIDVVVMRSYPMLYRETLADGRHIVRCEKEEMRVRDAFEQRRSAYMQELAEKASTIKAGQNVQDATASEGGCLYNMILNDSMDPAESQLLLTDSQQNQLENYAAERRAAAADTILQAVEKAQPARQVRPFFRLLVCDYPAQGASQLEGSPVPQLATITFWAPRGLEPKDFSEGQRFLLNGLTVSPQRTAIFSEGEGAQQEQNMQHQQVRSPIRLNFNASGSSWRQMPAEQLSIDLSEYRERGVLHIDELWQVELDQEVDLVGTVQSCRHPGADQDDGMVLTQSVLRLESSDEHGRQYYATISFNAASFGFINPDVGSPVTVRNCICLKPSNAEACTFLLRADDTTEFVFNEPRPKFPQYGKDNGS</sequence>
<dbReference type="InterPro" id="IPR015187">
    <property type="entry name" value="BRCA2_OB_1"/>
</dbReference>
<feature type="region of interest" description="Disordered" evidence="1">
    <location>
        <begin position="109"/>
        <end position="128"/>
    </location>
</feature>
<dbReference type="GO" id="GO:0000724">
    <property type="term" value="P:double-strand break repair via homologous recombination"/>
    <property type="evidence" value="ECO:0007669"/>
    <property type="project" value="InterPro"/>
</dbReference>
<evidence type="ECO:0008006" key="6">
    <source>
        <dbReference type="Google" id="ProtNLM"/>
    </source>
</evidence>
<reference evidence="4" key="1">
    <citation type="submission" date="2022-07" db="EMBL/GenBank/DDBJ databases">
        <title>Phylogenomic reconstructions and comparative analyses of Kickxellomycotina fungi.</title>
        <authorList>
            <person name="Reynolds N.K."/>
            <person name="Stajich J.E."/>
            <person name="Barry K."/>
            <person name="Grigoriev I.V."/>
            <person name="Crous P."/>
            <person name="Smith M.E."/>
        </authorList>
    </citation>
    <scope>NUCLEOTIDE SEQUENCE</scope>
    <source>
        <strain evidence="4">NBRC 105413</strain>
    </source>
</reference>
<dbReference type="EMBL" id="JANBOH010000136">
    <property type="protein sequence ID" value="KAJ1644893.1"/>
    <property type="molecule type" value="Genomic_DNA"/>
</dbReference>
<feature type="domain" description="Breast cancer type 2 susceptibility protein helical" evidence="3">
    <location>
        <begin position="552"/>
        <end position="620"/>
    </location>
</feature>
<dbReference type="Pfam" id="PF09103">
    <property type="entry name" value="BRCA-2_OB1"/>
    <property type="match status" value="1"/>
</dbReference>
<dbReference type="Pfam" id="PF09169">
    <property type="entry name" value="BRCA-2_helical"/>
    <property type="match status" value="1"/>
</dbReference>
<feature type="compositionally biased region" description="Polar residues" evidence="1">
    <location>
        <begin position="388"/>
        <end position="402"/>
    </location>
</feature>
<evidence type="ECO:0000259" key="3">
    <source>
        <dbReference type="Pfam" id="PF09169"/>
    </source>
</evidence>
<feature type="compositionally biased region" description="Polar residues" evidence="1">
    <location>
        <begin position="306"/>
        <end position="317"/>
    </location>
</feature>
<dbReference type="SUPFAM" id="SSF81872">
    <property type="entry name" value="BRCA2 helical domain"/>
    <property type="match status" value="1"/>
</dbReference>
<dbReference type="InterPro" id="IPR012340">
    <property type="entry name" value="NA-bd_OB-fold"/>
</dbReference>
<dbReference type="InterPro" id="IPR036315">
    <property type="entry name" value="BRCA2_hlx_sf"/>
</dbReference>
<dbReference type="InterPro" id="IPR015252">
    <property type="entry name" value="BRCA2_hlx"/>
</dbReference>
<name>A0A9W8CK11_9FUNG</name>
<comment type="caution">
    <text evidence="4">The sequence shown here is derived from an EMBL/GenBank/DDBJ whole genome shotgun (WGS) entry which is preliminary data.</text>
</comment>
<proteinExistence type="predicted"/>
<feature type="compositionally biased region" description="Low complexity" evidence="1">
    <location>
        <begin position="403"/>
        <end position="418"/>
    </location>
</feature>
<dbReference type="Gene3D" id="2.40.50.140">
    <property type="entry name" value="Nucleic acid-binding proteins"/>
    <property type="match status" value="3"/>
</dbReference>
<feature type="region of interest" description="Disordered" evidence="1">
    <location>
        <begin position="247"/>
        <end position="270"/>
    </location>
</feature>
<organism evidence="4 5">
    <name type="scientific">Coemansia asiatica</name>
    <dbReference type="NCBI Taxonomy" id="1052880"/>
    <lineage>
        <taxon>Eukaryota</taxon>
        <taxon>Fungi</taxon>
        <taxon>Fungi incertae sedis</taxon>
        <taxon>Zoopagomycota</taxon>
        <taxon>Kickxellomycotina</taxon>
        <taxon>Kickxellomycetes</taxon>
        <taxon>Kickxellales</taxon>
        <taxon>Kickxellaceae</taxon>
        <taxon>Coemansia</taxon>
    </lineage>
</organism>
<dbReference type="InterPro" id="IPR015525">
    <property type="entry name" value="BRCA2"/>
</dbReference>